<protein>
    <submittedName>
        <fullName evidence="1">Uncharacterized protein</fullName>
    </submittedName>
</protein>
<reference evidence="1 2" key="1">
    <citation type="submission" date="2020-03" db="EMBL/GenBank/DDBJ databases">
        <title>Whole genome shotgun sequence of Phytohabitans houttuyneae NBRC 108639.</title>
        <authorList>
            <person name="Komaki H."/>
            <person name="Tamura T."/>
        </authorList>
    </citation>
    <scope>NUCLEOTIDE SEQUENCE [LARGE SCALE GENOMIC DNA]</scope>
    <source>
        <strain evidence="1 2">NBRC 108639</strain>
    </source>
</reference>
<evidence type="ECO:0000313" key="2">
    <source>
        <dbReference type="Proteomes" id="UP000482800"/>
    </source>
</evidence>
<dbReference type="EMBL" id="BLPF01000001">
    <property type="protein sequence ID" value="GFJ79394.1"/>
    <property type="molecule type" value="Genomic_DNA"/>
</dbReference>
<reference evidence="1 2" key="2">
    <citation type="submission" date="2020-03" db="EMBL/GenBank/DDBJ databases">
        <authorList>
            <person name="Ichikawa N."/>
            <person name="Kimura A."/>
            <person name="Kitahashi Y."/>
            <person name="Uohara A."/>
        </authorList>
    </citation>
    <scope>NUCLEOTIDE SEQUENCE [LARGE SCALE GENOMIC DNA]</scope>
    <source>
        <strain evidence="1 2">NBRC 108639</strain>
    </source>
</reference>
<evidence type="ECO:0000313" key="1">
    <source>
        <dbReference type="EMBL" id="GFJ79394.1"/>
    </source>
</evidence>
<dbReference type="Proteomes" id="UP000482800">
    <property type="component" value="Unassembled WGS sequence"/>
</dbReference>
<gene>
    <name evidence="1" type="ORF">Phou_035740</name>
</gene>
<name>A0A6V8K6K9_9ACTN</name>
<sequence>MDMYARLQTTRDVPSGPDTEALRTQVTEMIAGHPGFAGMFLMEQLGIGWGAMVTLWQTRQDAVLASERSAAARGPRPVTLHSDDVYEVEEDWPGVAAGERPEAATVIYFDGPLSAARLEAARWSSRERILPATRDLPGRVRTLVLFDPDEAKAAIVTLATSMPALEAIGQAVMSTELLPGEDPALLTGPDRFEICRVVGYAAERLPTA</sequence>
<proteinExistence type="predicted"/>
<keyword evidence="2" id="KW-1185">Reference proteome</keyword>
<dbReference type="AlphaFoldDB" id="A0A6V8K6K9"/>
<organism evidence="1 2">
    <name type="scientific">Phytohabitans houttuyneae</name>
    <dbReference type="NCBI Taxonomy" id="1076126"/>
    <lineage>
        <taxon>Bacteria</taxon>
        <taxon>Bacillati</taxon>
        <taxon>Actinomycetota</taxon>
        <taxon>Actinomycetes</taxon>
        <taxon>Micromonosporales</taxon>
        <taxon>Micromonosporaceae</taxon>
    </lineage>
</organism>
<accession>A0A6V8K6K9</accession>
<comment type="caution">
    <text evidence="1">The sequence shown here is derived from an EMBL/GenBank/DDBJ whole genome shotgun (WGS) entry which is preliminary data.</text>
</comment>